<accession>A0ABU2YJL8</accession>
<dbReference type="RefSeq" id="WP_311427125.1">
    <property type="nucleotide sequence ID" value="NZ_JAVRIA010000003.1"/>
</dbReference>
<dbReference type="EMBL" id="JAVRIA010000003">
    <property type="protein sequence ID" value="MDT0558351.1"/>
    <property type="molecule type" value="Genomic_DNA"/>
</dbReference>
<sequence length="265" mass="30468">MKIKIVAFLFLVSSFTVFSQDTDRKPITGKVVVKTDELEGITVYNKSTKKGTSTDTSGNFEITVGLNDILVFGALQFEDFEANITEEILESKRMVVYLIEEVNKLDEVLILPYDLTGYLEKDVEDVKTFNPDMDAIYFGIKKQDEYEFRDDYKSSVDNIALHSQSQPIITNGLNVKNLIGLFFKKKEKSNNQVADVPINNLRTYYSDDYISNNFKIPKAEIDEFVVFLEKNGLDYNLLRQGKEMQFLEFINQKSQVYLLTQGDKN</sequence>
<name>A0ABU2YJL8_9FLAO</name>
<dbReference type="Proteomes" id="UP001259492">
    <property type="component" value="Unassembled WGS sequence"/>
</dbReference>
<dbReference type="Pfam" id="PF13715">
    <property type="entry name" value="CarbopepD_reg_2"/>
    <property type="match status" value="1"/>
</dbReference>
<evidence type="ECO:0000256" key="1">
    <source>
        <dbReference type="SAM" id="SignalP"/>
    </source>
</evidence>
<proteinExistence type="predicted"/>
<dbReference type="InterPro" id="IPR008969">
    <property type="entry name" value="CarboxyPept-like_regulatory"/>
</dbReference>
<protein>
    <submittedName>
        <fullName evidence="2">Carboxypeptidase-like regulatory domain-containing protein</fullName>
    </submittedName>
</protein>
<gene>
    <name evidence="2" type="ORF">RM697_06825</name>
</gene>
<evidence type="ECO:0000313" key="2">
    <source>
        <dbReference type="EMBL" id="MDT0558351.1"/>
    </source>
</evidence>
<keyword evidence="1" id="KW-0732">Signal</keyword>
<dbReference type="SUPFAM" id="SSF49464">
    <property type="entry name" value="Carboxypeptidase regulatory domain-like"/>
    <property type="match status" value="1"/>
</dbReference>
<keyword evidence="3" id="KW-1185">Reference proteome</keyword>
<comment type="caution">
    <text evidence="2">The sequence shown here is derived from an EMBL/GenBank/DDBJ whole genome shotgun (WGS) entry which is preliminary data.</text>
</comment>
<feature type="chain" id="PRO_5045567514" evidence="1">
    <location>
        <begin position="20"/>
        <end position="265"/>
    </location>
</feature>
<reference evidence="2 3" key="1">
    <citation type="submission" date="2023-09" db="EMBL/GenBank/DDBJ databases">
        <authorList>
            <person name="Rey-Velasco X."/>
        </authorList>
    </citation>
    <scope>NUCLEOTIDE SEQUENCE [LARGE SCALE GENOMIC DNA]</scope>
    <source>
        <strain evidence="2 3">W332</strain>
    </source>
</reference>
<evidence type="ECO:0000313" key="3">
    <source>
        <dbReference type="Proteomes" id="UP001259492"/>
    </source>
</evidence>
<feature type="signal peptide" evidence="1">
    <location>
        <begin position="1"/>
        <end position="19"/>
    </location>
</feature>
<organism evidence="2 3">
    <name type="scientific">Microcosmobacter mediterraneus</name>
    <dbReference type="NCBI Taxonomy" id="3075607"/>
    <lineage>
        <taxon>Bacteria</taxon>
        <taxon>Pseudomonadati</taxon>
        <taxon>Bacteroidota</taxon>
        <taxon>Flavobacteriia</taxon>
        <taxon>Flavobacteriales</taxon>
        <taxon>Flavobacteriaceae</taxon>
        <taxon>Microcosmobacter</taxon>
    </lineage>
</organism>